<dbReference type="Proteomes" id="UP000216101">
    <property type="component" value="Unassembled WGS sequence"/>
</dbReference>
<evidence type="ECO:0000313" key="1">
    <source>
        <dbReference type="EMBL" id="OZY87066.1"/>
    </source>
</evidence>
<dbReference type="AlphaFoldDB" id="A0A266QBQ7"/>
<evidence type="ECO:0000313" key="2">
    <source>
        <dbReference type="Proteomes" id="UP000216101"/>
    </source>
</evidence>
<dbReference type="RefSeq" id="WP_094984562.1">
    <property type="nucleotide sequence ID" value="NZ_NHNI01000001.1"/>
</dbReference>
<name>A0A266QBQ7_9GAMM</name>
<sequence>MVRIVDLKGNWAAAIGKAFVAFGSIEHITVACLREIPSDKIPRTAKSFKLGQRIEFLLELLESHSEASFANLSEKLKEVKELSKMRNLIAHNPLLFEVYKFDNGSLFHREVIAALHSEKRITLSEVEKFASNAETLASELLNASLKAFEDMENKRKA</sequence>
<proteinExistence type="predicted"/>
<keyword evidence="2" id="KW-1185">Reference proteome</keyword>
<reference evidence="2" key="1">
    <citation type="submission" date="2017-05" db="EMBL/GenBank/DDBJ databases">
        <authorList>
            <person name="Barney B.M."/>
        </authorList>
    </citation>
    <scope>NUCLEOTIDE SEQUENCE [LARGE SCALE GENOMIC DNA]</scope>
    <source>
        <strain evidence="2">PSBB022</strain>
    </source>
</reference>
<dbReference type="EMBL" id="NHNI01000001">
    <property type="protein sequence ID" value="OZY87066.1"/>
    <property type="molecule type" value="Genomic_DNA"/>
</dbReference>
<gene>
    <name evidence="1" type="ORF">CBP51_08795</name>
</gene>
<organism evidence="1 2">
    <name type="scientific">Cellvibrio mixtus</name>
    <dbReference type="NCBI Taxonomy" id="39650"/>
    <lineage>
        <taxon>Bacteria</taxon>
        <taxon>Pseudomonadati</taxon>
        <taxon>Pseudomonadota</taxon>
        <taxon>Gammaproteobacteria</taxon>
        <taxon>Cellvibrionales</taxon>
        <taxon>Cellvibrionaceae</taxon>
        <taxon>Cellvibrio</taxon>
    </lineage>
</organism>
<protein>
    <submittedName>
        <fullName evidence="1">Uncharacterized protein</fullName>
    </submittedName>
</protein>
<accession>A0A266QBQ7</accession>
<comment type="caution">
    <text evidence="1">The sequence shown here is derived from an EMBL/GenBank/DDBJ whole genome shotgun (WGS) entry which is preliminary data.</text>
</comment>